<dbReference type="GO" id="GO:0046872">
    <property type="term" value="F:metal ion binding"/>
    <property type="evidence" value="ECO:0007669"/>
    <property type="project" value="UniProtKB-KW"/>
</dbReference>
<dbReference type="InterPro" id="IPR050963">
    <property type="entry name" value="Sirohydro_Cobaltochel/CbiX"/>
</dbReference>
<dbReference type="SUPFAM" id="SSF53800">
    <property type="entry name" value="Chelatase"/>
    <property type="match status" value="1"/>
</dbReference>
<dbReference type="PANTHER" id="PTHR33542">
    <property type="entry name" value="SIROHYDROCHLORIN FERROCHELATASE, CHLOROPLASTIC"/>
    <property type="match status" value="1"/>
</dbReference>
<reference evidence="3 4" key="1">
    <citation type="submission" date="2018-02" db="EMBL/GenBank/DDBJ databases">
        <title>Comparative genomes isolates from brazilian mangrove.</title>
        <authorList>
            <person name="Araujo J.E."/>
            <person name="Taketani R.G."/>
            <person name="Silva M.C.P."/>
            <person name="Loureco M.V."/>
            <person name="Andreote F.D."/>
        </authorList>
    </citation>
    <scope>NUCLEOTIDE SEQUENCE [LARGE SCALE GENOMIC DNA]</scope>
    <source>
        <strain evidence="3 4">NAP PRIS-MGV</strain>
    </source>
</reference>
<dbReference type="GO" id="GO:0016829">
    <property type="term" value="F:lyase activity"/>
    <property type="evidence" value="ECO:0007669"/>
    <property type="project" value="UniProtKB-KW"/>
</dbReference>
<dbReference type="PANTHER" id="PTHR33542:SF3">
    <property type="entry name" value="SIROHYDROCHLORIN FERROCHELATASE, CHLOROPLASTIC"/>
    <property type="match status" value="1"/>
</dbReference>
<evidence type="ECO:0000256" key="2">
    <source>
        <dbReference type="ARBA" id="ARBA00023239"/>
    </source>
</evidence>
<sequence length="130" mass="14624">MRKTTEGETKLGIVIVDHGSRRAESNDLLLEVVEQFRQASRYEIVEAAHMELAEPSIAAAFARCVEQGATQIVVHPYFLAPGRHWHEDIPRLAQEASTNHVGIHFTVTHPLGPHPLMLKIIQDRIEDCLD</sequence>
<dbReference type="EMBL" id="PUIB01000028">
    <property type="protein sequence ID" value="PQO27253.1"/>
    <property type="molecule type" value="Genomic_DNA"/>
</dbReference>
<keyword evidence="2" id="KW-0456">Lyase</keyword>
<evidence type="ECO:0000313" key="4">
    <source>
        <dbReference type="Proteomes" id="UP000239388"/>
    </source>
</evidence>
<proteinExistence type="predicted"/>
<evidence type="ECO:0000256" key="1">
    <source>
        <dbReference type="ARBA" id="ARBA00022723"/>
    </source>
</evidence>
<accession>A0A2S8F519</accession>
<dbReference type="OrthoDB" id="9797895at2"/>
<organism evidence="3 4">
    <name type="scientific">Blastopirellula marina</name>
    <dbReference type="NCBI Taxonomy" id="124"/>
    <lineage>
        <taxon>Bacteria</taxon>
        <taxon>Pseudomonadati</taxon>
        <taxon>Planctomycetota</taxon>
        <taxon>Planctomycetia</taxon>
        <taxon>Pirellulales</taxon>
        <taxon>Pirellulaceae</taxon>
        <taxon>Blastopirellula</taxon>
    </lineage>
</organism>
<protein>
    <submittedName>
        <fullName evidence="3">Cobalamin biosynthesis protein CbiX</fullName>
    </submittedName>
</protein>
<dbReference type="CDD" id="cd03416">
    <property type="entry name" value="CbiX_SirB_N"/>
    <property type="match status" value="1"/>
</dbReference>
<dbReference type="Pfam" id="PF01903">
    <property type="entry name" value="CbiX"/>
    <property type="match status" value="1"/>
</dbReference>
<dbReference type="RefSeq" id="WP_105359918.1">
    <property type="nucleotide sequence ID" value="NZ_PUIB01000028.1"/>
</dbReference>
<gene>
    <name evidence="3" type="ORF">C5Y98_27810</name>
</gene>
<evidence type="ECO:0000313" key="3">
    <source>
        <dbReference type="EMBL" id="PQO27253.1"/>
    </source>
</evidence>
<name>A0A2S8F519_9BACT</name>
<dbReference type="Proteomes" id="UP000239388">
    <property type="component" value="Unassembled WGS sequence"/>
</dbReference>
<dbReference type="Gene3D" id="3.40.50.1400">
    <property type="match status" value="1"/>
</dbReference>
<dbReference type="InterPro" id="IPR002762">
    <property type="entry name" value="CbiX-like"/>
</dbReference>
<keyword evidence="1" id="KW-0479">Metal-binding</keyword>
<comment type="caution">
    <text evidence="3">The sequence shown here is derived from an EMBL/GenBank/DDBJ whole genome shotgun (WGS) entry which is preliminary data.</text>
</comment>
<dbReference type="AlphaFoldDB" id="A0A2S8F519"/>